<keyword evidence="1" id="KW-0436">Ligase</keyword>
<protein>
    <recommendedName>
        <fullName evidence="1">ATP-dependent dethiobiotin synthetase BioD</fullName>
        <ecNumber evidence="1">6.3.3.3</ecNumber>
    </recommendedName>
    <alternativeName>
        <fullName evidence="1">DTB synthetase</fullName>
        <shortName evidence="1">DTBS</shortName>
    </alternativeName>
    <alternativeName>
        <fullName evidence="1">Dethiobiotin synthase</fullName>
    </alternativeName>
</protein>
<comment type="function">
    <text evidence="1">Catalyzes a mechanistically unusual reaction, the ATP-dependent insertion of CO2 between the N7 and N8 nitrogen atoms of 7,8-diaminopelargonic acid (DAPA, also called 7,8-diammoniononanoate) to form a ureido ring.</text>
</comment>
<dbReference type="Proteomes" id="UP000063789">
    <property type="component" value="Chromosome"/>
</dbReference>
<dbReference type="GO" id="GO:0005829">
    <property type="term" value="C:cytosol"/>
    <property type="evidence" value="ECO:0007669"/>
    <property type="project" value="TreeGrafter"/>
</dbReference>
<dbReference type="AlphaFoldDB" id="A0A0N9MRP2"/>
<feature type="binding site" evidence="1">
    <location>
        <begin position="111"/>
        <end position="114"/>
    </location>
    <ligand>
        <name>ATP</name>
        <dbReference type="ChEBI" id="CHEBI:30616"/>
    </ligand>
</feature>
<dbReference type="GO" id="GO:0005524">
    <property type="term" value="F:ATP binding"/>
    <property type="evidence" value="ECO:0007669"/>
    <property type="project" value="UniProtKB-UniRule"/>
</dbReference>
<dbReference type="PANTHER" id="PTHR43210">
    <property type="entry name" value="DETHIOBIOTIN SYNTHETASE"/>
    <property type="match status" value="1"/>
</dbReference>
<keyword evidence="1" id="KW-0479">Metal-binding</keyword>
<sequence length="227" mass="22940">MTAQILVVTGTSTDIGKTVATAAVAAAASATGLRVAVCKAAQTGLAPGEPGDLADAERLAGPMPTREPARYPEPLAPETAATRAGLPPVTLDAIADAVAELAADADLVLVEGAGGVLVRLAPDLTILDVARRLHAPLLVVTDPGLGTLNHTELTTRAAAAADVAVRGLVIGSWPDEPDLAMRCNLADLPRLTGEHIVATVPAGAGRLSGDQFRAAAPDWVDAALFHP</sequence>
<feature type="binding site" evidence="1">
    <location>
        <position position="111"/>
    </location>
    <ligand>
        <name>Mg(2+)</name>
        <dbReference type="ChEBI" id="CHEBI:18420"/>
    </ligand>
</feature>
<comment type="subcellular location">
    <subcellularLocation>
        <location evidence="1">Cytoplasm</location>
    </subcellularLocation>
</comment>
<gene>
    <name evidence="1" type="primary">bioD</name>
    <name evidence="2" type="ORF">ACH46_12305</name>
</gene>
<feature type="binding site" evidence="1">
    <location>
        <position position="52"/>
    </location>
    <ligand>
        <name>ATP</name>
        <dbReference type="ChEBI" id="CHEBI:30616"/>
    </ligand>
</feature>
<name>A0A0N9MRP2_9ACTN</name>
<keyword evidence="1" id="KW-0093">Biotin biosynthesis</keyword>
<feature type="active site" evidence="1">
    <location>
        <position position="39"/>
    </location>
</feature>
<comment type="catalytic activity">
    <reaction evidence="1">
        <text>(7R,8S)-7,8-diammoniononanoate + CO2 + ATP = (4R,5S)-dethiobiotin + ADP + phosphate + 3 H(+)</text>
        <dbReference type="Rhea" id="RHEA:15805"/>
        <dbReference type="ChEBI" id="CHEBI:15378"/>
        <dbReference type="ChEBI" id="CHEBI:16526"/>
        <dbReference type="ChEBI" id="CHEBI:30616"/>
        <dbReference type="ChEBI" id="CHEBI:43474"/>
        <dbReference type="ChEBI" id="CHEBI:149469"/>
        <dbReference type="ChEBI" id="CHEBI:149473"/>
        <dbReference type="ChEBI" id="CHEBI:456216"/>
        <dbReference type="EC" id="6.3.3.3"/>
    </reaction>
</comment>
<dbReference type="KEGG" id="goq:ACH46_12305"/>
<dbReference type="SUPFAM" id="SSF52540">
    <property type="entry name" value="P-loop containing nucleoside triphosphate hydrolases"/>
    <property type="match status" value="1"/>
</dbReference>
<comment type="similarity">
    <text evidence="1">Belongs to the dethiobiotin synthetase family.</text>
</comment>
<dbReference type="STRING" id="1136941.ACH46_12305"/>
<dbReference type="GO" id="GO:0009102">
    <property type="term" value="P:biotin biosynthetic process"/>
    <property type="evidence" value="ECO:0007669"/>
    <property type="project" value="UniProtKB-UniRule"/>
</dbReference>
<dbReference type="GO" id="GO:0000287">
    <property type="term" value="F:magnesium ion binding"/>
    <property type="evidence" value="ECO:0007669"/>
    <property type="project" value="UniProtKB-UniRule"/>
</dbReference>
<feature type="binding site" evidence="1">
    <location>
        <begin position="171"/>
        <end position="172"/>
    </location>
    <ligand>
        <name>ATP</name>
        <dbReference type="ChEBI" id="CHEBI:30616"/>
    </ligand>
</feature>
<keyword evidence="1" id="KW-0067">ATP-binding</keyword>
<feature type="binding site" evidence="1">
    <location>
        <position position="18"/>
    </location>
    <ligand>
        <name>Mg(2+)</name>
        <dbReference type="ChEBI" id="CHEBI:18420"/>
    </ligand>
</feature>
<evidence type="ECO:0000313" key="2">
    <source>
        <dbReference type="EMBL" id="ALG85116.1"/>
    </source>
</evidence>
<organism evidence="2 3">
    <name type="scientific">Gordonia phthalatica</name>
    <dbReference type="NCBI Taxonomy" id="1136941"/>
    <lineage>
        <taxon>Bacteria</taxon>
        <taxon>Bacillati</taxon>
        <taxon>Actinomycetota</taxon>
        <taxon>Actinomycetes</taxon>
        <taxon>Mycobacteriales</taxon>
        <taxon>Gordoniaceae</taxon>
        <taxon>Gordonia</taxon>
    </lineage>
</organism>
<proteinExistence type="inferred from homology"/>
<dbReference type="OrthoDB" id="9802610at2"/>
<keyword evidence="1" id="KW-0963">Cytoplasm</keyword>
<comment type="subunit">
    <text evidence="1">Homodimer.</text>
</comment>
<feature type="binding site" evidence="1">
    <location>
        <position position="52"/>
    </location>
    <ligand>
        <name>Mg(2+)</name>
        <dbReference type="ChEBI" id="CHEBI:18420"/>
    </ligand>
</feature>
<accession>A0A0N9MRP2</accession>
<comment type="pathway">
    <text evidence="1">Cofactor biosynthesis; biotin biosynthesis; biotin from 7,8-diaminononanoate: step 1/2.</text>
</comment>
<dbReference type="PATRIC" id="fig|1136941.3.peg.2508"/>
<dbReference type="EC" id="6.3.3.3" evidence="1"/>
<comment type="caution">
    <text evidence="1">Lacks conserved residue(s) required for the propagation of feature annotation.</text>
</comment>
<dbReference type="HAMAP" id="MF_00336">
    <property type="entry name" value="BioD"/>
    <property type="match status" value="1"/>
</dbReference>
<keyword evidence="3" id="KW-1185">Reference proteome</keyword>
<keyword evidence="1" id="KW-0460">Magnesium</keyword>
<comment type="cofactor">
    <cofactor evidence="1">
        <name>Mg(2+)</name>
        <dbReference type="ChEBI" id="CHEBI:18420"/>
    </cofactor>
</comment>
<evidence type="ECO:0000313" key="3">
    <source>
        <dbReference type="Proteomes" id="UP000063789"/>
    </source>
</evidence>
<evidence type="ECO:0000256" key="1">
    <source>
        <dbReference type="HAMAP-Rule" id="MF_00336"/>
    </source>
</evidence>
<dbReference type="GO" id="GO:0004141">
    <property type="term" value="F:dethiobiotin synthase activity"/>
    <property type="evidence" value="ECO:0007669"/>
    <property type="project" value="UniProtKB-UniRule"/>
</dbReference>
<keyword evidence="1" id="KW-0547">Nucleotide-binding</keyword>
<dbReference type="Pfam" id="PF13500">
    <property type="entry name" value="AAA_26"/>
    <property type="match status" value="1"/>
</dbReference>
<dbReference type="PIRSF" id="PIRSF006755">
    <property type="entry name" value="DTB_synth"/>
    <property type="match status" value="1"/>
</dbReference>
<dbReference type="InterPro" id="IPR027417">
    <property type="entry name" value="P-loop_NTPase"/>
</dbReference>
<dbReference type="PANTHER" id="PTHR43210:SF5">
    <property type="entry name" value="DETHIOBIOTIN SYNTHETASE"/>
    <property type="match status" value="1"/>
</dbReference>
<dbReference type="RefSeq" id="WP_062393184.1">
    <property type="nucleotide sequence ID" value="NZ_CP011853.1"/>
</dbReference>
<reference evidence="2 3" key="2">
    <citation type="journal article" date="2017" name="Int. J. Syst. Evol. Microbiol.">
        <title>Gordonia phthalatica sp. nov., a di-n-butyl phthalate-degrading bacterium isolated from activated sludge.</title>
        <authorList>
            <person name="Jin D."/>
            <person name="Kong X."/>
            <person name="Jia M."/>
            <person name="Yu X."/>
            <person name="Wang X."/>
            <person name="Zhuang X."/>
            <person name="Deng Y."/>
            <person name="Bai Z."/>
        </authorList>
    </citation>
    <scope>NUCLEOTIDE SEQUENCE [LARGE SCALE GENOMIC DNA]</scope>
    <source>
        <strain evidence="2 3">QH-11</strain>
    </source>
</reference>
<feature type="binding site" evidence="1">
    <location>
        <begin position="14"/>
        <end position="19"/>
    </location>
    <ligand>
        <name>ATP</name>
        <dbReference type="ChEBI" id="CHEBI:30616"/>
    </ligand>
</feature>
<dbReference type="CDD" id="cd03109">
    <property type="entry name" value="DTBS"/>
    <property type="match status" value="1"/>
</dbReference>
<feature type="binding site" evidence="1">
    <location>
        <position position="43"/>
    </location>
    <ligand>
        <name>substrate</name>
    </ligand>
</feature>
<dbReference type="NCBIfam" id="TIGR00347">
    <property type="entry name" value="bioD"/>
    <property type="match status" value="1"/>
</dbReference>
<dbReference type="Gene3D" id="3.40.50.300">
    <property type="entry name" value="P-loop containing nucleotide triphosphate hydrolases"/>
    <property type="match status" value="1"/>
</dbReference>
<reference evidence="3" key="1">
    <citation type="submission" date="2015-06" db="EMBL/GenBank/DDBJ databases">
        <title>Complete genome sequence and metabolic analysis of phthalate degradation pathway in Gordonia sp. QH-11.</title>
        <authorList>
            <person name="Jin D."/>
            <person name="Kong X."/>
            <person name="Bai Z."/>
        </authorList>
    </citation>
    <scope>NUCLEOTIDE SEQUENCE [LARGE SCALE GENOMIC DNA]</scope>
    <source>
        <strain evidence="3">QH-11</strain>
    </source>
</reference>
<dbReference type="UniPathway" id="UPA00078">
    <property type="reaction ID" value="UER00161"/>
</dbReference>
<dbReference type="EMBL" id="CP011853">
    <property type="protein sequence ID" value="ALG85116.1"/>
    <property type="molecule type" value="Genomic_DNA"/>
</dbReference>
<dbReference type="InterPro" id="IPR004472">
    <property type="entry name" value="DTB_synth_BioD"/>
</dbReference>